<gene>
    <name evidence="1" type="ORF">S01H4_41941</name>
</gene>
<accession>X1E2W8</accession>
<protein>
    <submittedName>
        <fullName evidence="1">Uncharacterized protein</fullName>
    </submittedName>
</protein>
<dbReference type="AlphaFoldDB" id="X1E2W8"/>
<name>X1E2W8_9ZZZZ</name>
<evidence type="ECO:0000313" key="1">
    <source>
        <dbReference type="EMBL" id="GAH02983.1"/>
    </source>
</evidence>
<proteinExistence type="predicted"/>
<sequence>MSLYGVLHDDEKDEDHYCRIEVLSDAPFKEKDVALIYDFFQMIKPTTAYSIWIYKNKTEEIKNVGRYR</sequence>
<organism evidence="1">
    <name type="scientific">marine sediment metagenome</name>
    <dbReference type="NCBI Taxonomy" id="412755"/>
    <lineage>
        <taxon>unclassified sequences</taxon>
        <taxon>metagenomes</taxon>
        <taxon>ecological metagenomes</taxon>
    </lineage>
</organism>
<reference evidence="1" key="1">
    <citation type="journal article" date="2014" name="Front. Microbiol.">
        <title>High frequency of phylogenetically diverse reductive dehalogenase-homologous genes in deep subseafloor sedimentary metagenomes.</title>
        <authorList>
            <person name="Kawai M."/>
            <person name="Futagami T."/>
            <person name="Toyoda A."/>
            <person name="Takaki Y."/>
            <person name="Nishi S."/>
            <person name="Hori S."/>
            <person name="Arai W."/>
            <person name="Tsubouchi T."/>
            <person name="Morono Y."/>
            <person name="Uchiyama I."/>
            <person name="Ito T."/>
            <person name="Fujiyama A."/>
            <person name="Inagaki F."/>
            <person name="Takami H."/>
        </authorList>
    </citation>
    <scope>NUCLEOTIDE SEQUENCE</scope>
    <source>
        <strain evidence="1">Expedition CK06-06</strain>
    </source>
</reference>
<comment type="caution">
    <text evidence="1">The sequence shown here is derived from an EMBL/GenBank/DDBJ whole genome shotgun (WGS) entry which is preliminary data.</text>
</comment>
<dbReference type="EMBL" id="BART01022977">
    <property type="protein sequence ID" value="GAH02983.1"/>
    <property type="molecule type" value="Genomic_DNA"/>
</dbReference>